<keyword evidence="9" id="KW-0408">Iron</keyword>
<evidence type="ECO:0000256" key="9">
    <source>
        <dbReference type="ARBA" id="ARBA00023004"/>
    </source>
</evidence>
<reference evidence="14" key="1">
    <citation type="submission" date="2021-01" db="EMBL/GenBank/DDBJ databases">
        <title>Tabrizicola alba sp. nov. a motile alkaliphilic bacterium isolated from a soda lake.</title>
        <authorList>
            <person name="Szuroczki S."/>
            <person name="Abbaszade G."/>
            <person name="Schumann P."/>
            <person name="Toth E."/>
        </authorList>
    </citation>
    <scope>NUCLEOTIDE SEQUENCE</scope>
    <source>
        <strain evidence="14">DMG-N-6</strain>
    </source>
</reference>
<keyword evidence="5 12" id="KW-0812">Transmembrane</keyword>
<keyword evidence="3" id="KW-1003">Cell membrane</keyword>
<dbReference type="InterPro" id="IPR005804">
    <property type="entry name" value="FA_desaturase_dom"/>
</dbReference>
<proteinExistence type="inferred from homology"/>
<keyword evidence="8" id="KW-0560">Oxidoreductase</keyword>
<keyword evidence="15" id="KW-1185">Reference proteome</keyword>
<dbReference type="Pfam" id="PF00487">
    <property type="entry name" value="FA_desaturase"/>
    <property type="match status" value="1"/>
</dbReference>
<evidence type="ECO:0000256" key="3">
    <source>
        <dbReference type="ARBA" id="ARBA00022475"/>
    </source>
</evidence>
<feature type="transmembrane region" description="Helical" evidence="12">
    <location>
        <begin position="198"/>
        <end position="227"/>
    </location>
</feature>
<dbReference type="GO" id="GO:0046872">
    <property type="term" value="F:metal ion binding"/>
    <property type="evidence" value="ECO:0007669"/>
    <property type="project" value="UniProtKB-KW"/>
</dbReference>
<feature type="transmembrane region" description="Helical" evidence="12">
    <location>
        <begin position="95"/>
        <end position="116"/>
    </location>
</feature>
<dbReference type="Proteomes" id="UP000648908">
    <property type="component" value="Unassembled WGS sequence"/>
</dbReference>
<keyword evidence="10" id="KW-0503">Monooxygenase</keyword>
<gene>
    <name evidence="14" type="ORF">JL811_12095</name>
</gene>
<dbReference type="PANTHER" id="PTHR38674">
    <property type="entry name" value="ALKANE 1-MONOOXYGENASE 1"/>
    <property type="match status" value="1"/>
</dbReference>
<dbReference type="GO" id="GO:0004497">
    <property type="term" value="F:monooxygenase activity"/>
    <property type="evidence" value="ECO:0007669"/>
    <property type="project" value="UniProtKB-KW"/>
</dbReference>
<keyword evidence="4" id="KW-0997">Cell inner membrane</keyword>
<evidence type="ECO:0000313" key="14">
    <source>
        <dbReference type="EMBL" id="MBL4917958.1"/>
    </source>
</evidence>
<feature type="domain" description="Fatty acid desaturase" evidence="13">
    <location>
        <begin position="96"/>
        <end position="298"/>
    </location>
</feature>
<feature type="transmembrane region" description="Helical" evidence="12">
    <location>
        <begin position="60"/>
        <end position="83"/>
    </location>
</feature>
<sequence>MALFALASGLPAGLIALAALLGGGWVWLPFLYMAFLTVMLDQIIPLVAPEAPEGAEFPAADALLVALGLAHLCLLPLVVHAVAGQNGLSMGQRVLLFFGAGLWFGQVANPAAHELIHRGNRWMFRLGVAVYGSVLFGHHASAHRLVHHVHAATATDPNTARAGEGFWRFAPRAWTGSFRAGWQAESARQARRGGLHPYATYLGLGLGSLIAGAMIAGLPGVLVWAGLAAHVQLQLLLADYVQHYGLTRATLPDGRLEPVSDRHSWNAPQWYSSALMLNAPRHSDHHAHPARPYPALRLPGRDQAPRLPYPLPVCATLALSPRLWRRVMGPRLAEWQRQSGTDRG</sequence>
<protein>
    <submittedName>
        <fullName evidence="14">Alkane 1-monooxygenase</fullName>
    </submittedName>
</protein>
<evidence type="ECO:0000256" key="11">
    <source>
        <dbReference type="ARBA" id="ARBA00023136"/>
    </source>
</evidence>
<evidence type="ECO:0000256" key="2">
    <source>
        <dbReference type="ARBA" id="ARBA00010823"/>
    </source>
</evidence>
<dbReference type="GO" id="GO:0006629">
    <property type="term" value="P:lipid metabolic process"/>
    <property type="evidence" value="ECO:0007669"/>
    <property type="project" value="InterPro"/>
</dbReference>
<keyword evidence="6" id="KW-0479">Metal-binding</keyword>
<keyword evidence="7 12" id="KW-1133">Transmembrane helix</keyword>
<evidence type="ECO:0000313" key="15">
    <source>
        <dbReference type="Proteomes" id="UP000648908"/>
    </source>
</evidence>
<dbReference type="GO" id="GO:0005886">
    <property type="term" value="C:plasma membrane"/>
    <property type="evidence" value="ECO:0007669"/>
    <property type="project" value="UniProtKB-SubCell"/>
</dbReference>
<comment type="caution">
    <text evidence="14">The sequence shown here is derived from an EMBL/GenBank/DDBJ whole genome shotgun (WGS) entry which is preliminary data.</text>
</comment>
<comment type="similarity">
    <text evidence="2">Belongs to the fatty acid desaturase type 1 family. AlkB subfamily.</text>
</comment>
<evidence type="ECO:0000256" key="10">
    <source>
        <dbReference type="ARBA" id="ARBA00023033"/>
    </source>
</evidence>
<evidence type="ECO:0000256" key="8">
    <source>
        <dbReference type="ARBA" id="ARBA00023002"/>
    </source>
</evidence>
<evidence type="ECO:0000259" key="13">
    <source>
        <dbReference type="Pfam" id="PF00487"/>
    </source>
</evidence>
<dbReference type="CDD" id="cd03512">
    <property type="entry name" value="Alkane-hydroxylase"/>
    <property type="match status" value="1"/>
</dbReference>
<dbReference type="EMBL" id="JAESVN010000004">
    <property type="protein sequence ID" value="MBL4917958.1"/>
    <property type="molecule type" value="Genomic_DNA"/>
</dbReference>
<evidence type="ECO:0000256" key="12">
    <source>
        <dbReference type="SAM" id="Phobius"/>
    </source>
</evidence>
<evidence type="ECO:0000256" key="6">
    <source>
        <dbReference type="ARBA" id="ARBA00022723"/>
    </source>
</evidence>
<evidence type="ECO:0000256" key="4">
    <source>
        <dbReference type="ARBA" id="ARBA00022519"/>
    </source>
</evidence>
<evidence type="ECO:0000256" key="7">
    <source>
        <dbReference type="ARBA" id="ARBA00022989"/>
    </source>
</evidence>
<accession>A0A8K0Y1B0</accession>
<name>A0A8K0Y1B0_9RHOB</name>
<keyword evidence="11 12" id="KW-0472">Membrane</keyword>
<evidence type="ECO:0000256" key="5">
    <source>
        <dbReference type="ARBA" id="ARBA00022692"/>
    </source>
</evidence>
<organism evidence="14 15">
    <name type="scientific">Szabonella alba</name>
    <dbReference type="NCBI Taxonomy" id="2804194"/>
    <lineage>
        <taxon>Bacteria</taxon>
        <taxon>Pseudomonadati</taxon>
        <taxon>Pseudomonadota</taxon>
        <taxon>Alphaproteobacteria</taxon>
        <taxon>Rhodobacterales</taxon>
        <taxon>Paracoccaceae</taxon>
        <taxon>Szabonella</taxon>
    </lineage>
</organism>
<evidence type="ECO:0000256" key="1">
    <source>
        <dbReference type="ARBA" id="ARBA00004429"/>
    </source>
</evidence>
<comment type="subcellular location">
    <subcellularLocation>
        <location evidence="1">Cell inner membrane</location>
        <topology evidence="1">Multi-pass membrane protein</topology>
    </subcellularLocation>
</comment>
<dbReference type="PANTHER" id="PTHR38674:SF1">
    <property type="entry name" value="ALKANE 1-MONOOXYGENASE 1"/>
    <property type="match status" value="1"/>
</dbReference>
<dbReference type="InterPro" id="IPR033885">
    <property type="entry name" value="AlkB/XylM"/>
</dbReference>
<dbReference type="AlphaFoldDB" id="A0A8K0Y1B0"/>